<dbReference type="InterPro" id="IPR009695">
    <property type="entry name" value="Diacylglyc_glucosyltr_N"/>
</dbReference>
<dbReference type="InterPro" id="IPR007235">
    <property type="entry name" value="Glyco_trans_28_C"/>
</dbReference>
<dbReference type="PANTHER" id="PTHR43025">
    <property type="entry name" value="MONOGALACTOSYLDIACYLGLYCEROL SYNTHASE"/>
    <property type="match status" value="1"/>
</dbReference>
<dbReference type="GO" id="GO:0016758">
    <property type="term" value="F:hexosyltransferase activity"/>
    <property type="evidence" value="ECO:0007669"/>
    <property type="project" value="InterPro"/>
</dbReference>
<accession>A0A383RFQ7</accession>
<evidence type="ECO:0000256" key="1">
    <source>
        <dbReference type="ARBA" id="ARBA00004370"/>
    </source>
</evidence>
<proteinExistence type="inferred from homology"/>
<evidence type="ECO:0000256" key="3">
    <source>
        <dbReference type="ARBA" id="ARBA00022676"/>
    </source>
</evidence>
<keyword evidence="3" id="KW-0328">Glycosyltransferase</keyword>
<evidence type="ECO:0000259" key="6">
    <source>
        <dbReference type="Pfam" id="PF06925"/>
    </source>
</evidence>
<dbReference type="GO" id="GO:0016020">
    <property type="term" value="C:membrane"/>
    <property type="evidence" value="ECO:0007669"/>
    <property type="project" value="UniProtKB-SubCell"/>
</dbReference>
<evidence type="ECO:0008006" key="9">
    <source>
        <dbReference type="Google" id="ProtNLM"/>
    </source>
</evidence>
<evidence type="ECO:0000256" key="2">
    <source>
        <dbReference type="ARBA" id="ARBA00006962"/>
    </source>
</evidence>
<dbReference type="InterPro" id="IPR050519">
    <property type="entry name" value="Glycosyltransf_28_UgtP"/>
</dbReference>
<dbReference type="Proteomes" id="UP000304148">
    <property type="component" value="Chromosome"/>
</dbReference>
<keyword evidence="4" id="KW-0808">Transferase</keyword>
<dbReference type="Pfam" id="PF04101">
    <property type="entry name" value="Glyco_tran_28_C"/>
    <property type="match status" value="1"/>
</dbReference>
<dbReference type="SUPFAM" id="SSF53756">
    <property type="entry name" value="UDP-Glycosyltransferase/glycogen phosphorylase"/>
    <property type="match status" value="1"/>
</dbReference>
<organism evidence="7 8">
    <name type="scientific">Paenibacillus alvei</name>
    <name type="common">Bacillus alvei</name>
    <dbReference type="NCBI Taxonomy" id="44250"/>
    <lineage>
        <taxon>Bacteria</taxon>
        <taxon>Bacillati</taxon>
        <taxon>Bacillota</taxon>
        <taxon>Bacilli</taxon>
        <taxon>Bacillales</taxon>
        <taxon>Paenibacillaceae</taxon>
        <taxon>Paenibacillus</taxon>
    </lineage>
</organism>
<name>A0A383RFQ7_PAEAL</name>
<comment type="subcellular location">
    <subcellularLocation>
        <location evidence="1">Membrane</location>
    </subcellularLocation>
</comment>
<sequence>MHNAAYKIMILTSRFGEGHWMVTQALKGHLERLGMQAIVVDLMAEAHPMMDAMFRFLFTQSQTMSQYGIHYYGWSYYSTRRIERTHPLVRTGFTLGKRKLKQLLLEHRPDGIISTFPYFDVSSVVRQMNKAIPTFTVITDYDLHHRWILSTTDHYYVATSELAEQMIRAGIAPDLVHVSGIPIRDQFDLYSQQHTMQSSMQNEEQVEEVFHKYGLHSGLRTTLVMSGGLGAQAISNRFLRQLERIPNHQVVIVCGRNERWETELKEKFRLSSNVHVFGYVSAIHELMLCANAMVTKAGGVTLTEALAMQVPLFIARPQPGQERENARYFARHGAAVVVRQDVELAMRLCEAYNQPALLESMKRSMVSLARPYAAKRIATDILDAMTSETYPVQSPLRASQCLAAMVNNATHTSSEDTANAAEN</sequence>
<dbReference type="Pfam" id="PF06925">
    <property type="entry name" value="MGDG_synth"/>
    <property type="match status" value="1"/>
</dbReference>
<evidence type="ECO:0000313" key="7">
    <source>
        <dbReference type="EMBL" id="SYX85422.1"/>
    </source>
</evidence>
<comment type="similarity">
    <text evidence="2">Belongs to the glycosyltransferase 28 family.</text>
</comment>
<gene>
    <name evidence="7" type="ORF">PBLR_13844</name>
</gene>
<dbReference type="EMBL" id="LS992241">
    <property type="protein sequence ID" value="SYX85422.1"/>
    <property type="molecule type" value="Genomic_DNA"/>
</dbReference>
<dbReference type="AlphaFoldDB" id="A0A383RFQ7"/>
<reference evidence="8" key="1">
    <citation type="submission" date="2018-08" db="EMBL/GenBank/DDBJ databases">
        <authorList>
            <person name="Chevrot R."/>
        </authorList>
    </citation>
    <scope>NUCLEOTIDE SEQUENCE [LARGE SCALE GENOMIC DNA]</scope>
</reference>
<evidence type="ECO:0000259" key="5">
    <source>
        <dbReference type="Pfam" id="PF04101"/>
    </source>
</evidence>
<dbReference type="PANTHER" id="PTHR43025:SF3">
    <property type="entry name" value="MONOGALACTOSYLDIACYLGLYCEROL SYNTHASE 1, CHLOROPLASTIC"/>
    <property type="match status" value="1"/>
</dbReference>
<dbReference type="GO" id="GO:0009247">
    <property type="term" value="P:glycolipid biosynthetic process"/>
    <property type="evidence" value="ECO:0007669"/>
    <property type="project" value="InterPro"/>
</dbReference>
<feature type="domain" description="Diacylglycerol glucosyltransferase N-terminal" evidence="6">
    <location>
        <begin position="19"/>
        <end position="183"/>
    </location>
</feature>
<evidence type="ECO:0000256" key="4">
    <source>
        <dbReference type="ARBA" id="ARBA00022679"/>
    </source>
</evidence>
<feature type="domain" description="Glycosyl transferase family 28 C-terminal" evidence="5">
    <location>
        <begin position="223"/>
        <end position="351"/>
    </location>
</feature>
<evidence type="ECO:0000313" key="8">
    <source>
        <dbReference type="Proteomes" id="UP000304148"/>
    </source>
</evidence>
<protein>
    <recommendedName>
        <fullName evidence="9">Processive diacylglycerol glucosyltransferase UgtP</fullName>
    </recommendedName>
</protein>
<dbReference type="RefSeq" id="WP_138187147.1">
    <property type="nucleotide sequence ID" value="NZ_LS992241.1"/>
</dbReference>
<dbReference type="Gene3D" id="3.40.50.2000">
    <property type="entry name" value="Glycogen Phosphorylase B"/>
    <property type="match status" value="1"/>
</dbReference>